<name>A0ABP6KYU5_9ACTN</name>
<comment type="caution">
    <text evidence="2">The sequence shown here is derived from an EMBL/GenBank/DDBJ whole genome shotgun (WGS) entry which is preliminary data.</text>
</comment>
<dbReference type="Proteomes" id="UP001501035">
    <property type="component" value="Unassembled WGS sequence"/>
</dbReference>
<gene>
    <name evidence="2" type="ORF">GCM10010528_06270</name>
</gene>
<proteinExistence type="predicted"/>
<dbReference type="EMBL" id="BAAAVS010000011">
    <property type="protein sequence ID" value="GAA3027290.1"/>
    <property type="molecule type" value="Genomic_DNA"/>
</dbReference>
<feature type="signal peptide" evidence="1">
    <location>
        <begin position="1"/>
        <end position="27"/>
    </location>
</feature>
<organism evidence="2 3">
    <name type="scientific">Gordonia defluvii</name>
    <dbReference type="NCBI Taxonomy" id="283718"/>
    <lineage>
        <taxon>Bacteria</taxon>
        <taxon>Bacillati</taxon>
        <taxon>Actinomycetota</taxon>
        <taxon>Actinomycetes</taxon>
        <taxon>Mycobacteriales</taxon>
        <taxon>Gordoniaceae</taxon>
        <taxon>Gordonia</taxon>
    </lineage>
</organism>
<protein>
    <submittedName>
        <fullName evidence="2">Uncharacterized protein</fullName>
    </submittedName>
</protein>
<accession>A0ABP6KYU5</accession>
<evidence type="ECO:0000313" key="3">
    <source>
        <dbReference type="Proteomes" id="UP001501035"/>
    </source>
</evidence>
<feature type="chain" id="PRO_5045710045" evidence="1">
    <location>
        <begin position="28"/>
        <end position="64"/>
    </location>
</feature>
<keyword evidence="3" id="KW-1185">Reference proteome</keyword>
<reference evidence="3" key="1">
    <citation type="journal article" date="2019" name="Int. J. Syst. Evol. Microbiol.">
        <title>The Global Catalogue of Microorganisms (GCM) 10K type strain sequencing project: providing services to taxonomists for standard genome sequencing and annotation.</title>
        <authorList>
            <consortium name="The Broad Institute Genomics Platform"/>
            <consortium name="The Broad Institute Genome Sequencing Center for Infectious Disease"/>
            <person name="Wu L."/>
            <person name="Ma J."/>
        </authorList>
    </citation>
    <scope>NUCLEOTIDE SEQUENCE [LARGE SCALE GENOMIC DNA]</scope>
    <source>
        <strain evidence="3">JCM 14234</strain>
    </source>
</reference>
<evidence type="ECO:0000256" key="1">
    <source>
        <dbReference type="SAM" id="SignalP"/>
    </source>
</evidence>
<sequence>MNRIPLAMGIVGGALAVGVFAAPAAYAAPATAPSPAVKATPVKGSLNFCITIPMPGSAALVWCI</sequence>
<evidence type="ECO:0000313" key="2">
    <source>
        <dbReference type="EMBL" id="GAA3027290.1"/>
    </source>
</evidence>
<keyword evidence="1" id="KW-0732">Signal</keyword>